<keyword evidence="4 6" id="KW-0378">Hydrolase</keyword>
<gene>
    <name evidence="7" type="ORF">GCM10022210_12600</name>
</gene>
<organism evidence="7 8">
    <name type="scientific">Mucilaginibacter dorajii</name>
    <dbReference type="NCBI Taxonomy" id="692994"/>
    <lineage>
        <taxon>Bacteria</taxon>
        <taxon>Pseudomonadati</taxon>
        <taxon>Bacteroidota</taxon>
        <taxon>Sphingobacteriia</taxon>
        <taxon>Sphingobacteriales</taxon>
        <taxon>Sphingobacteriaceae</taxon>
        <taxon>Mucilaginibacter</taxon>
    </lineage>
</organism>
<evidence type="ECO:0000256" key="1">
    <source>
        <dbReference type="ARBA" id="ARBA00001695"/>
    </source>
</evidence>
<comment type="caution">
    <text evidence="7">The sequence shown here is derived from an EMBL/GenBank/DDBJ whole genome shotgun (WGS) entry which is preliminary data.</text>
</comment>
<name>A0ABP7PH52_9SPHI</name>
<dbReference type="Proteomes" id="UP001500742">
    <property type="component" value="Unassembled WGS sequence"/>
</dbReference>
<dbReference type="PANTHER" id="PTHR34983:SF1">
    <property type="entry name" value="ARABINOGALACTAN ENDO-BETA-1,4-GALACTANASE A"/>
    <property type="match status" value="1"/>
</dbReference>
<dbReference type="Pfam" id="PF07745">
    <property type="entry name" value="Glyco_hydro_53"/>
    <property type="match status" value="1"/>
</dbReference>
<accession>A0ABP7PH52</accession>
<dbReference type="RefSeq" id="WP_259092609.1">
    <property type="nucleotide sequence ID" value="NZ_BAAAZC010000008.1"/>
</dbReference>
<dbReference type="EC" id="3.2.1.89" evidence="3 6"/>
<evidence type="ECO:0000256" key="4">
    <source>
        <dbReference type="ARBA" id="ARBA00022801"/>
    </source>
</evidence>
<evidence type="ECO:0000256" key="3">
    <source>
        <dbReference type="ARBA" id="ARBA00012556"/>
    </source>
</evidence>
<reference evidence="8" key="1">
    <citation type="journal article" date="2019" name="Int. J. Syst. Evol. Microbiol.">
        <title>The Global Catalogue of Microorganisms (GCM) 10K type strain sequencing project: providing services to taxonomists for standard genome sequencing and annotation.</title>
        <authorList>
            <consortium name="The Broad Institute Genomics Platform"/>
            <consortium name="The Broad Institute Genome Sequencing Center for Infectious Disease"/>
            <person name="Wu L."/>
            <person name="Ma J."/>
        </authorList>
    </citation>
    <scope>NUCLEOTIDE SEQUENCE [LARGE SCALE GENOMIC DNA]</scope>
    <source>
        <strain evidence="8">JCM 16601</strain>
    </source>
</reference>
<dbReference type="SUPFAM" id="SSF51445">
    <property type="entry name" value="(Trans)glycosidases"/>
    <property type="match status" value="1"/>
</dbReference>
<keyword evidence="8" id="KW-1185">Reference proteome</keyword>
<evidence type="ECO:0000256" key="6">
    <source>
        <dbReference type="RuleBase" id="RU361192"/>
    </source>
</evidence>
<keyword evidence="5 6" id="KW-0326">Glycosidase</keyword>
<feature type="chain" id="PRO_5044996684" description="Arabinogalactan endo-beta-1,4-galactanase" evidence="6">
    <location>
        <begin position="19"/>
        <end position="345"/>
    </location>
</feature>
<evidence type="ECO:0000313" key="7">
    <source>
        <dbReference type="EMBL" id="GAA3965569.1"/>
    </source>
</evidence>
<evidence type="ECO:0000256" key="5">
    <source>
        <dbReference type="ARBA" id="ARBA00023295"/>
    </source>
</evidence>
<evidence type="ECO:0000313" key="8">
    <source>
        <dbReference type="Proteomes" id="UP001500742"/>
    </source>
</evidence>
<dbReference type="PANTHER" id="PTHR34983">
    <property type="entry name" value="ARABINOGALACTAN ENDO-BETA-1,4-GALACTANASE A"/>
    <property type="match status" value="1"/>
</dbReference>
<dbReference type="PROSITE" id="PS51257">
    <property type="entry name" value="PROKAR_LIPOPROTEIN"/>
    <property type="match status" value="1"/>
</dbReference>
<keyword evidence="6" id="KW-0732">Signal</keyword>
<evidence type="ECO:0000256" key="2">
    <source>
        <dbReference type="ARBA" id="ARBA00010687"/>
    </source>
</evidence>
<dbReference type="InterPro" id="IPR017853">
    <property type="entry name" value="GH"/>
</dbReference>
<proteinExistence type="inferred from homology"/>
<dbReference type="Gene3D" id="3.20.20.80">
    <property type="entry name" value="Glycosidases"/>
    <property type="match status" value="1"/>
</dbReference>
<comment type="catalytic activity">
    <reaction evidence="1 6">
        <text>The enzyme specifically hydrolyzes (1-&gt;4)-beta-D-galactosidic linkages in type I arabinogalactans.</text>
        <dbReference type="EC" id="3.2.1.89"/>
    </reaction>
</comment>
<dbReference type="InterPro" id="IPR011683">
    <property type="entry name" value="Glyco_hydro_53"/>
</dbReference>
<sequence>MKKILCPGLLLIFCLSFSCSKGKSETQIKTDPADTAATIAKGADVSWVTEMEAKGIKFYDKNGTQKDLFVLLKSLGFNSIRLRAWVNPTAGYCNTADLVAKALRAQKQGFKIMIDFHYSDDWADPGKQTKPAAWASLDFATLSATLHDYTKSVMNTLKSNGITPNWVQVGNETNDGMLWEDGRASKNMANFAALIKSGYAAVKEVSPTTKVIVHISNGYDNGLFRWMFDGLKANGAQWDIIGMSLYPSKTNWQTLDAQCLTNMNDIVTRYATPVMVVEVGMEANASAESKAFLTDMISKVKSVNTNNGLGVFYWEPESYNSWQGYGLGAFDTTGKPTIALDAFAN</sequence>
<protein>
    <recommendedName>
        <fullName evidence="3 6">Arabinogalactan endo-beta-1,4-galactanase</fullName>
        <ecNumber evidence="3 6">3.2.1.89</ecNumber>
    </recommendedName>
</protein>
<comment type="similarity">
    <text evidence="2 6">Belongs to the glycosyl hydrolase 53 family.</text>
</comment>
<feature type="signal peptide" evidence="6">
    <location>
        <begin position="1"/>
        <end position="18"/>
    </location>
</feature>
<dbReference type="EMBL" id="BAAAZC010000008">
    <property type="protein sequence ID" value="GAA3965569.1"/>
    <property type="molecule type" value="Genomic_DNA"/>
</dbReference>